<feature type="transmembrane region" description="Helical" evidence="6">
    <location>
        <begin position="6"/>
        <end position="29"/>
    </location>
</feature>
<feature type="region of interest" description="Disordered" evidence="5">
    <location>
        <begin position="347"/>
        <end position="374"/>
    </location>
</feature>
<evidence type="ECO:0000256" key="6">
    <source>
        <dbReference type="SAM" id="Phobius"/>
    </source>
</evidence>
<evidence type="ECO:0000313" key="8">
    <source>
        <dbReference type="EMBL" id="ACU53784.1"/>
    </source>
</evidence>
<dbReference type="GO" id="GO:0016020">
    <property type="term" value="C:membrane"/>
    <property type="evidence" value="ECO:0007669"/>
    <property type="project" value="UniProtKB-SubCell"/>
</dbReference>
<keyword evidence="4 6" id="KW-0472">Membrane</keyword>
<evidence type="ECO:0000256" key="5">
    <source>
        <dbReference type="SAM" id="MobiDB-lite"/>
    </source>
</evidence>
<dbReference type="InterPro" id="IPR006685">
    <property type="entry name" value="MscS_channel_2nd"/>
</dbReference>
<dbReference type="SUPFAM" id="SSF50182">
    <property type="entry name" value="Sm-like ribonucleoproteins"/>
    <property type="match status" value="1"/>
</dbReference>
<sequence length="374" mass="40744">MSIAHQLLVILPSLGAATVVGLVIAAALVRITRVVNRRHPNSVRTAALRRLIGPVRSGIPLLAMAMVVRSLRLPGATIGDLTHGIELALDAVGTWALARLLEAAEDAILYHYHIEGPDNLRARRLQTQLRVFRRILLVVIVIVALALALFSFPSVRIAGAGLLASAGIVSLVAGVASRPIASNVIAGIQIALAQPIRLDDVVVVDGHWGRIEEINLTYVVVRVWDLRRLVLPISYFTSNAFENWTKTTADILGWVHVEVDYTAPVDAIREAFLHIVADSPDWDGKTARLQVTSLGTSTMQLRLLMSARDSTASWNLQCEVRERLIAYLQRTYPWCLPRLRAEIVEGAESADGERTPRGATQAALPPPVDRSAAP</sequence>
<keyword evidence="9" id="KW-1185">Reference proteome</keyword>
<gene>
    <name evidence="8" type="ordered locus">Afer_0838</name>
</gene>
<evidence type="ECO:0000259" key="7">
    <source>
        <dbReference type="Pfam" id="PF00924"/>
    </source>
</evidence>
<keyword evidence="2 6" id="KW-0812">Transmembrane</keyword>
<dbReference type="InterPro" id="IPR010920">
    <property type="entry name" value="LSM_dom_sf"/>
</dbReference>
<evidence type="ECO:0000313" key="9">
    <source>
        <dbReference type="Proteomes" id="UP000000771"/>
    </source>
</evidence>
<dbReference type="Pfam" id="PF00924">
    <property type="entry name" value="MS_channel_2nd"/>
    <property type="match status" value="1"/>
</dbReference>
<dbReference type="GO" id="GO:0055085">
    <property type="term" value="P:transmembrane transport"/>
    <property type="evidence" value="ECO:0007669"/>
    <property type="project" value="InterPro"/>
</dbReference>
<feature type="domain" description="Mechanosensitive ion channel MscS" evidence="7">
    <location>
        <begin position="180"/>
        <end position="246"/>
    </location>
</feature>
<evidence type="ECO:0000256" key="1">
    <source>
        <dbReference type="ARBA" id="ARBA00004370"/>
    </source>
</evidence>
<name>C7LYH6_ACIFD</name>
<dbReference type="RefSeq" id="WP_015798273.1">
    <property type="nucleotide sequence ID" value="NC_013124.1"/>
</dbReference>
<proteinExistence type="predicted"/>
<dbReference type="PANTHER" id="PTHR30566">
    <property type="entry name" value="YNAI-RELATED MECHANOSENSITIVE ION CHANNEL"/>
    <property type="match status" value="1"/>
</dbReference>
<accession>C7LYH6</accession>
<feature type="transmembrane region" description="Helical" evidence="6">
    <location>
        <begin position="131"/>
        <end position="151"/>
    </location>
</feature>
<reference evidence="8 9" key="1">
    <citation type="journal article" date="2009" name="Stand. Genomic Sci.">
        <title>Complete genome sequence of Acidimicrobium ferrooxidans type strain (ICP).</title>
        <authorList>
            <person name="Clum A."/>
            <person name="Nolan M."/>
            <person name="Lang E."/>
            <person name="Glavina Del Rio T."/>
            <person name="Tice H."/>
            <person name="Copeland A."/>
            <person name="Cheng J.F."/>
            <person name="Lucas S."/>
            <person name="Chen F."/>
            <person name="Bruce D."/>
            <person name="Goodwin L."/>
            <person name="Pitluck S."/>
            <person name="Ivanova N."/>
            <person name="Mavrommatis K."/>
            <person name="Mikhailova N."/>
            <person name="Pati A."/>
            <person name="Chen A."/>
            <person name="Palaniappan K."/>
            <person name="Goker M."/>
            <person name="Spring S."/>
            <person name="Land M."/>
            <person name="Hauser L."/>
            <person name="Chang Y.J."/>
            <person name="Jeffries C.C."/>
            <person name="Chain P."/>
            <person name="Bristow J."/>
            <person name="Eisen J.A."/>
            <person name="Markowitz V."/>
            <person name="Hugenholtz P."/>
            <person name="Kyrpides N.C."/>
            <person name="Klenk H.P."/>
            <person name="Lapidus A."/>
        </authorList>
    </citation>
    <scope>NUCLEOTIDE SEQUENCE [LARGE SCALE GENOMIC DNA]</scope>
    <source>
        <strain evidence="9">DSM 10331 / JCM 15462 / NBRC 103882 / ICP</strain>
    </source>
</reference>
<dbReference type="KEGG" id="afo:Afer_0838"/>
<dbReference type="eggNOG" id="COG0668">
    <property type="taxonomic scope" value="Bacteria"/>
</dbReference>
<evidence type="ECO:0000256" key="3">
    <source>
        <dbReference type="ARBA" id="ARBA00022989"/>
    </source>
</evidence>
<organism evidence="8 9">
    <name type="scientific">Acidimicrobium ferrooxidans (strain DSM 10331 / JCM 15462 / NBRC 103882 / ICP)</name>
    <dbReference type="NCBI Taxonomy" id="525909"/>
    <lineage>
        <taxon>Bacteria</taxon>
        <taxon>Bacillati</taxon>
        <taxon>Actinomycetota</taxon>
        <taxon>Acidimicrobiia</taxon>
        <taxon>Acidimicrobiales</taxon>
        <taxon>Acidimicrobiaceae</taxon>
        <taxon>Acidimicrobium</taxon>
    </lineage>
</organism>
<keyword evidence="3 6" id="KW-1133">Transmembrane helix</keyword>
<dbReference type="HOGENOM" id="CLU_021080_0_0_11"/>
<evidence type="ECO:0000256" key="4">
    <source>
        <dbReference type="ARBA" id="ARBA00023136"/>
    </source>
</evidence>
<dbReference type="Gene3D" id="2.30.30.60">
    <property type="match status" value="1"/>
</dbReference>
<dbReference type="AlphaFoldDB" id="C7LYH6"/>
<dbReference type="STRING" id="525909.Afer_0838"/>
<dbReference type="Proteomes" id="UP000000771">
    <property type="component" value="Chromosome"/>
</dbReference>
<protein>
    <submittedName>
        <fullName evidence="8">MscS Mechanosensitive ion channel</fullName>
    </submittedName>
</protein>
<dbReference type="InterPro" id="IPR023408">
    <property type="entry name" value="MscS_beta-dom_sf"/>
</dbReference>
<feature type="transmembrane region" description="Helical" evidence="6">
    <location>
        <begin position="157"/>
        <end position="176"/>
    </location>
</feature>
<evidence type="ECO:0000256" key="2">
    <source>
        <dbReference type="ARBA" id="ARBA00022692"/>
    </source>
</evidence>
<dbReference type="Gene3D" id="1.10.287.1260">
    <property type="match status" value="1"/>
</dbReference>
<dbReference type="EMBL" id="CP001631">
    <property type="protein sequence ID" value="ACU53784.1"/>
    <property type="molecule type" value="Genomic_DNA"/>
</dbReference>
<comment type="subcellular location">
    <subcellularLocation>
        <location evidence="1">Membrane</location>
    </subcellularLocation>
</comment>
<dbReference type="PANTHER" id="PTHR30566:SF25">
    <property type="entry name" value="INNER MEMBRANE PROTEIN"/>
    <property type="match status" value="1"/>
</dbReference>